<dbReference type="PROSITE" id="PS51257">
    <property type="entry name" value="PROKAR_LIPOPROTEIN"/>
    <property type="match status" value="1"/>
</dbReference>
<reference evidence="2 3" key="1">
    <citation type="journal article" date="2014" name="PLoS Genet.">
        <title>Analysis of the Phlebiopsis gigantea genome, transcriptome and secretome provides insight into its pioneer colonization strategies of wood.</title>
        <authorList>
            <person name="Hori C."/>
            <person name="Ishida T."/>
            <person name="Igarashi K."/>
            <person name="Samejima M."/>
            <person name="Suzuki H."/>
            <person name="Master E."/>
            <person name="Ferreira P."/>
            <person name="Ruiz-Duenas F.J."/>
            <person name="Held B."/>
            <person name="Canessa P."/>
            <person name="Larrondo L.F."/>
            <person name="Schmoll M."/>
            <person name="Druzhinina I.S."/>
            <person name="Kubicek C.P."/>
            <person name="Gaskell J.A."/>
            <person name="Kersten P."/>
            <person name="St John F."/>
            <person name="Glasner J."/>
            <person name="Sabat G."/>
            <person name="Splinter BonDurant S."/>
            <person name="Syed K."/>
            <person name="Yadav J."/>
            <person name="Mgbeahuruike A.C."/>
            <person name="Kovalchuk A."/>
            <person name="Asiegbu F.O."/>
            <person name="Lackner G."/>
            <person name="Hoffmeister D."/>
            <person name="Rencoret J."/>
            <person name="Gutierrez A."/>
            <person name="Sun H."/>
            <person name="Lindquist E."/>
            <person name="Barry K."/>
            <person name="Riley R."/>
            <person name="Grigoriev I.V."/>
            <person name="Henrissat B."/>
            <person name="Kues U."/>
            <person name="Berka R.M."/>
            <person name="Martinez A.T."/>
            <person name="Covert S.F."/>
            <person name="Blanchette R.A."/>
            <person name="Cullen D."/>
        </authorList>
    </citation>
    <scope>NUCLEOTIDE SEQUENCE [LARGE SCALE GENOMIC DNA]</scope>
    <source>
        <strain evidence="2 3">11061_1 CR5-6</strain>
    </source>
</reference>
<proteinExistence type="predicted"/>
<protein>
    <submittedName>
        <fullName evidence="2">Uncharacterized protein</fullName>
    </submittedName>
</protein>
<keyword evidence="3" id="KW-1185">Reference proteome</keyword>
<dbReference type="AlphaFoldDB" id="A0A0C3S4U2"/>
<feature type="compositionally biased region" description="Low complexity" evidence="1">
    <location>
        <begin position="136"/>
        <end position="145"/>
    </location>
</feature>
<dbReference type="Proteomes" id="UP000053257">
    <property type="component" value="Unassembled WGS sequence"/>
</dbReference>
<gene>
    <name evidence="2" type="ORF">PHLGIDRAFT_253688</name>
</gene>
<evidence type="ECO:0000256" key="1">
    <source>
        <dbReference type="SAM" id="MobiDB-lite"/>
    </source>
</evidence>
<sequence length="255" mass="27415">MRPRTSVTYPVHTAGACEARRETCGRQRRQLMRRREAHVRQTPAPLARGDRGVSGFTTVAFAPRTTTLYRRAHGDMAMCPRSLLSTLRLTRALRALNRGHGRKHARSTSGRRPVAPAVVADGSLLVATPQPPQTAPQPGVRTAAVPPTPSPLPAPAASLAAADKENVSSLPRTLRPPLPATTADDTRPRRRRKSKPSPPRDSSPLPRTPLGNITRLVTGVEGYTGPICPPSGFRGPVAVPPLDGVGWSYPWVGFL</sequence>
<accession>A0A0C3S4U2</accession>
<dbReference type="EMBL" id="KN840630">
    <property type="protein sequence ID" value="KIP03170.1"/>
    <property type="molecule type" value="Genomic_DNA"/>
</dbReference>
<feature type="region of interest" description="Disordered" evidence="1">
    <location>
        <begin position="127"/>
        <end position="212"/>
    </location>
</feature>
<organism evidence="2 3">
    <name type="scientific">Phlebiopsis gigantea (strain 11061_1 CR5-6)</name>
    <name type="common">White-rot fungus</name>
    <name type="synonym">Peniophora gigantea</name>
    <dbReference type="NCBI Taxonomy" id="745531"/>
    <lineage>
        <taxon>Eukaryota</taxon>
        <taxon>Fungi</taxon>
        <taxon>Dikarya</taxon>
        <taxon>Basidiomycota</taxon>
        <taxon>Agaricomycotina</taxon>
        <taxon>Agaricomycetes</taxon>
        <taxon>Polyporales</taxon>
        <taxon>Phanerochaetaceae</taxon>
        <taxon>Phlebiopsis</taxon>
    </lineage>
</organism>
<dbReference type="HOGENOM" id="CLU_1090337_0_0_1"/>
<name>A0A0C3S4U2_PHLG1</name>
<evidence type="ECO:0000313" key="3">
    <source>
        <dbReference type="Proteomes" id="UP000053257"/>
    </source>
</evidence>
<evidence type="ECO:0000313" key="2">
    <source>
        <dbReference type="EMBL" id="KIP03170.1"/>
    </source>
</evidence>